<dbReference type="Pfam" id="PF02585">
    <property type="entry name" value="PIG-L"/>
    <property type="match status" value="1"/>
</dbReference>
<dbReference type="GO" id="GO:0019213">
    <property type="term" value="F:deacetylase activity"/>
    <property type="evidence" value="ECO:0007669"/>
    <property type="project" value="InterPro"/>
</dbReference>
<dbReference type="InterPro" id="IPR024078">
    <property type="entry name" value="LmbE-like_dom_sf"/>
</dbReference>
<dbReference type="PANTHER" id="PTHR12993:SF30">
    <property type="entry name" value="N-ACETYL-ALPHA-D-GLUCOSAMINYL L-MALATE DEACETYLASE 1"/>
    <property type="match status" value="1"/>
</dbReference>
<proteinExistence type="predicted"/>
<name>X1DYK7_9ZZZZ</name>
<dbReference type="GO" id="GO:0071793">
    <property type="term" value="P:bacillithiol biosynthetic process"/>
    <property type="evidence" value="ECO:0007669"/>
    <property type="project" value="InterPro"/>
</dbReference>
<gene>
    <name evidence="1" type="ORF">S03H2_02454</name>
</gene>
<dbReference type="EMBL" id="BARU01000820">
    <property type="protein sequence ID" value="GAH25382.1"/>
    <property type="molecule type" value="Genomic_DNA"/>
</dbReference>
<dbReference type="SUPFAM" id="SSF102588">
    <property type="entry name" value="LmbE-like"/>
    <property type="match status" value="1"/>
</dbReference>
<dbReference type="PANTHER" id="PTHR12993">
    <property type="entry name" value="N-ACETYLGLUCOSAMINYL-PHOSPHATIDYLINOSITOL DE-N-ACETYLASE-RELATED"/>
    <property type="match status" value="1"/>
</dbReference>
<sequence>MKKEIRIDALAFSPHPDDAEMGCGGLLLKLKDKGYRTGIIDLTRSELSTNGNLETREEEIKAASKILGLDIRENLGLEDTNIKNDYDSRLKVISAIRKYRPGLVLIPFWRDRHPDHENSYKLLKDAIFISGLKKFKTGLDSYRPDVVINYMLHYEFKPNFIVDISQYYDKKFSAVAAYKSQFYSDVAKEVMTHIASKYFFDVINSRHQCSGLKIRAEYGEPYYIESDIKIDDPLEFFKYLK</sequence>
<reference evidence="1" key="1">
    <citation type="journal article" date="2014" name="Front. Microbiol.">
        <title>High frequency of phylogenetically diverse reductive dehalogenase-homologous genes in deep subseafloor sedimentary metagenomes.</title>
        <authorList>
            <person name="Kawai M."/>
            <person name="Futagami T."/>
            <person name="Toyoda A."/>
            <person name="Takaki Y."/>
            <person name="Nishi S."/>
            <person name="Hori S."/>
            <person name="Arai W."/>
            <person name="Tsubouchi T."/>
            <person name="Morono Y."/>
            <person name="Uchiyama I."/>
            <person name="Ito T."/>
            <person name="Fujiyama A."/>
            <person name="Inagaki F."/>
            <person name="Takami H."/>
        </authorList>
    </citation>
    <scope>NUCLEOTIDE SEQUENCE</scope>
    <source>
        <strain evidence="1">Expedition CK06-06</strain>
    </source>
</reference>
<accession>X1DYK7</accession>
<dbReference type="GO" id="GO:0016811">
    <property type="term" value="F:hydrolase activity, acting on carbon-nitrogen (but not peptide) bonds, in linear amides"/>
    <property type="evidence" value="ECO:0007669"/>
    <property type="project" value="TreeGrafter"/>
</dbReference>
<organism evidence="1">
    <name type="scientific">marine sediment metagenome</name>
    <dbReference type="NCBI Taxonomy" id="412755"/>
    <lineage>
        <taxon>unclassified sequences</taxon>
        <taxon>metagenomes</taxon>
        <taxon>ecological metagenomes</taxon>
    </lineage>
</organism>
<evidence type="ECO:0000313" key="1">
    <source>
        <dbReference type="EMBL" id="GAH25382.1"/>
    </source>
</evidence>
<dbReference type="AlphaFoldDB" id="X1DYK7"/>
<dbReference type="InterPro" id="IPR023842">
    <property type="entry name" value="Bacillithiol_biosynth_BshB1"/>
</dbReference>
<dbReference type="InterPro" id="IPR003737">
    <property type="entry name" value="GlcNAc_PI_deacetylase-related"/>
</dbReference>
<dbReference type="Gene3D" id="3.40.50.10320">
    <property type="entry name" value="LmbE-like"/>
    <property type="match status" value="1"/>
</dbReference>
<protein>
    <recommendedName>
        <fullName evidence="2">Bacillithiol biosynthesis deacetylase BshB1</fullName>
    </recommendedName>
</protein>
<evidence type="ECO:0008006" key="2">
    <source>
        <dbReference type="Google" id="ProtNLM"/>
    </source>
</evidence>
<dbReference type="NCBIfam" id="TIGR04001">
    <property type="entry name" value="thiol_BshB1"/>
    <property type="match status" value="1"/>
</dbReference>
<comment type="caution">
    <text evidence="1">The sequence shown here is derived from an EMBL/GenBank/DDBJ whole genome shotgun (WGS) entry which is preliminary data.</text>
</comment>